<accession>A0A173MFG2</accession>
<dbReference type="RefSeq" id="WP_076380430.1">
    <property type="nucleotide sequence ID" value="NZ_AP017422.1"/>
</dbReference>
<dbReference type="KEGG" id="fln:FLA_2187"/>
<dbReference type="Proteomes" id="UP000186917">
    <property type="component" value="Unassembled WGS sequence"/>
</dbReference>
<dbReference type="AlphaFoldDB" id="A0A173MFG2"/>
<sequence length="453" mass="51369">MNSTNPEAKLENVQFAAVENEMAVPTNSNESQSYQLKKPEGIHVSPPNIIVPPDYNRLGLPDDDRKTQGAARPVEQDNTNRIKAFLNQNWLFRYNTLSNIIEVQEKNIGIGGSWKSLDEMRLNSMKLRMAHEMGLEVDKKLRIILRSDFVKQFNAIEDYFNSLPVWDRNTDYIAGLANTVTTTNQPAFLKYFRKWFVGLVACCLNPNASNHLVFLLKGAQGIGKTKFLRNLMPPELKNYCNEAPFNPGSKGNERLLAENMLIILDEFDIKSDKQMDLFKFLVTCETVNAKRAYSNQLEQRPRIASFAGTTNRSSFLNDETGTRRFFVAEAIDISPVPYEHLSLAFAQAYALVQDGEQYYLSGTDIEELNALNSEHIAVNVEEECLLKCVAPANVNMQDRRVLSATEITEYLCKHTPLKFSNAMVQKIGVLLKRNGFAQRKSNGRPVYDVICLM</sequence>
<keyword evidence="4" id="KW-1185">Reference proteome</keyword>
<dbReference type="InterPro" id="IPR007936">
    <property type="entry name" value="VapE-like_dom"/>
</dbReference>
<dbReference type="PANTHER" id="PTHR34985">
    <property type="entry name" value="SLR0554 PROTEIN"/>
    <property type="match status" value="1"/>
</dbReference>
<dbReference type="EMBL" id="FTOR01000006">
    <property type="protein sequence ID" value="SIT25066.1"/>
    <property type="molecule type" value="Genomic_DNA"/>
</dbReference>
<gene>
    <name evidence="3" type="ORF">SAMN05421788_106234</name>
</gene>
<evidence type="ECO:0000259" key="2">
    <source>
        <dbReference type="Pfam" id="PF05272"/>
    </source>
</evidence>
<dbReference type="Pfam" id="PF05272">
    <property type="entry name" value="VapE-like_dom"/>
    <property type="match status" value="1"/>
</dbReference>
<feature type="region of interest" description="Disordered" evidence="1">
    <location>
        <begin position="54"/>
        <end position="76"/>
    </location>
</feature>
<proteinExistence type="predicted"/>
<reference evidence="4" key="1">
    <citation type="submission" date="2017-01" db="EMBL/GenBank/DDBJ databases">
        <authorList>
            <person name="Varghese N."/>
            <person name="Submissions S."/>
        </authorList>
    </citation>
    <scope>NUCLEOTIDE SEQUENCE [LARGE SCALE GENOMIC DNA]</scope>
    <source>
        <strain evidence="4">DSM 21054</strain>
    </source>
</reference>
<evidence type="ECO:0000313" key="3">
    <source>
        <dbReference type="EMBL" id="SIT25066.1"/>
    </source>
</evidence>
<feature type="domain" description="Virulence-associated protein E-like" evidence="2">
    <location>
        <begin position="165"/>
        <end position="375"/>
    </location>
</feature>
<evidence type="ECO:0000256" key="1">
    <source>
        <dbReference type="SAM" id="MobiDB-lite"/>
    </source>
</evidence>
<organism evidence="3 4">
    <name type="scientific">Filimonas lacunae</name>
    <dbReference type="NCBI Taxonomy" id="477680"/>
    <lineage>
        <taxon>Bacteria</taxon>
        <taxon>Pseudomonadati</taxon>
        <taxon>Bacteroidota</taxon>
        <taxon>Chitinophagia</taxon>
        <taxon>Chitinophagales</taxon>
        <taxon>Chitinophagaceae</taxon>
        <taxon>Filimonas</taxon>
    </lineage>
</organism>
<dbReference type="PANTHER" id="PTHR34985:SF1">
    <property type="entry name" value="SLR0554 PROTEIN"/>
    <property type="match status" value="1"/>
</dbReference>
<evidence type="ECO:0000313" key="4">
    <source>
        <dbReference type="Proteomes" id="UP000186917"/>
    </source>
</evidence>
<dbReference type="STRING" id="477680.SAMN05421788_106234"/>
<name>A0A173MFG2_9BACT</name>
<protein>
    <submittedName>
        <fullName evidence="3">Virulence-associated protein E</fullName>
    </submittedName>
</protein>
<dbReference type="OrthoDB" id="9801888at2"/>